<proteinExistence type="predicted"/>
<name>A0ACB8U0H7_9APHY</name>
<evidence type="ECO:0000313" key="1">
    <source>
        <dbReference type="EMBL" id="KAI0087724.1"/>
    </source>
</evidence>
<gene>
    <name evidence="1" type="ORF">BDY19DRAFT_219449</name>
</gene>
<keyword evidence="2" id="KW-1185">Reference proteome</keyword>
<evidence type="ECO:0000313" key="2">
    <source>
        <dbReference type="Proteomes" id="UP001055072"/>
    </source>
</evidence>
<organism evidence="1 2">
    <name type="scientific">Irpex rosettiformis</name>
    <dbReference type="NCBI Taxonomy" id="378272"/>
    <lineage>
        <taxon>Eukaryota</taxon>
        <taxon>Fungi</taxon>
        <taxon>Dikarya</taxon>
        <taxon>Basidiomycota</taxon>
        <taxon>Agaricomycotina</taxon>
        <taxon>Agaricomycetes</taxon>
        <taxon>Polyporales</taxon>
        <taxon>Irpicaceae</taxon>
        <taxon>Irpex</taxon>
    </lineage>
</organism>
<sequence length="388" mass="41843">MPSTVSSSDPSPPPLANDASNLKVDDTRDNDIDYVQQEQKRKRAYLSLLPPDQIIELCLSFERHVPIPIRTGIWPTNLEAEILKLQYNAKRISVEPALPPGASSLVPIDQPTSLALPATPSQQVHPPGPSSIEFPIQPLDSSFPISSPDEHVDPTGTECTVKEPQRALDHSNALSENVSPVKHSAGEDDPSKGTTASNGQATSNPPVEHIPEKDTTTASSPKANLTPFASASVPPQPTVMTPTPYSYAPYGYSLPPGYPPPPGTAQAAYPHTPYYPPPGNIAGYPAYPGYPPYPPPPGYPPHQPPPPPASGEDLPSYEDMIVEALMDLGEPEGAAPKDLFLWMGARWPLQTNFRPSASQALQKAYRRGRLEKRSGGRYRLNPTWEGGA</sequence>
<dbReference type="Proteomes" id="UP001055072">
    <property type="component" value="Unassembled WGS sequence"/>
</dbReference>
<accession>A0ACB8U0H7</accession>
<reference evidence="1" key="1">
    <citation type="journal article" date="2021" name="Environ. Microbiol.">
        <title>Gene family expansions and transcriptome signatures uncover fungal adaptations to wood decay.</title>
        <authorList>
            <person name="Hage H."/>
            <person name="Miyauchi S."/>
            <person name="Viragh M."/>
            <person name="Drula E."/>
            <person name="Min B."/>
            <person name="Chaduli D."/>
            <person name="Navarro D."/>
            <person name="Favel A."/>
            <person name="Norest M."/>
            <person name="Lesage-Meessen L."/>
            <person name="Balint B."/>
            <person name="Merenyi Z."/>
            <person name="de Eugenio L."/>
            <person name="Morin E."/>
            <person name="Martinez A.T."/>
            <person name="Baldrian P."/>
            <person name="Stursova M."/>
            <person name="Martinez M.J."/>
            <person name="Novotny C."/>
            <person name="Magnuson J.K."/>
            <person name="Spatafora J.W."/>
            <person name="Maurice S."/>
            <person name="Pangilinan J."/>
            <person name="Andreopoulos W."/>
            <person name="LaButti K."/>
            <person name="Hundley H."/>
            <person name="Na H."/>
            <person name="Kuo A."/>
            <person name="Barry K."/>
            <person name="Lipzen A."/>
            <person name="Henrissat B."/>
            <person name="Riley R."/>
            <person name="Ahrendt S."/>
            <person name="Nagy L.G."/>
            <person name="Grigoriev I.V."/>
            <person name="Martin F."/>
            <person name="Rosso M.N."/>
        </authorList>
    </citation>
    <scope>NUCLEOTIDE SEQUENCE</scope>
    <source>
        <strain evidence="1">CBS 384.51</strain>
    </source>
</reference>
<dbReference type="EMBL" id="MU274916">
    <property type="protein sequence ID" value="KAI0087724.1"/>
    <property type="molecule type" value="Genomic_DNA"/>
</dbReference>
<comment type="caution">
    <text evidence="1">The sequence shown here is derived from an EMBL/GenBank/DDBJ whole genome shotgun (WGS) entry which is preliminary data.</text>
</comment>
<protein>
    <submittedName>
        <fullName evidence="1">Uncharacterized protein</fullName>
    </submittedName>
</protein>